<name>A0ABD1ZSK3_9MARC</name>
<keyword evidence="2" id="KW-1185">Reference proteome</keyword>
<organism evidence="1 2">
    <name type="scientific">Riccia fluitans</name>
    <dbReference type="NCBI Taxonomy" id="41844"/>
    <lineage>
        <taxon>Eukaryota</taxon>
        <taxon>Viridiplantae</taxon>
        <taxon>Streptophyta</taxon>
        <taxon>Embryophyta</taxon>
        <taxon>Marchantiophyta</taxon>
        <taxon>Marchantiopsida</taxon>
        <taxon>Marchantiidae</taxon>
        <taxon>Marchantiales</taxon>
        <taxon>Ricciaceae</taxon>
        <taxon>Riccia</taxon>
    </lineage>
</organism>
<sequence length="139" mass="15455">MTTFLAITSCSESPEGSTTTATKSSDAAEKALTDSSLLWELGTRADAAWTACGSYSLGCSARSYDSRALSHVSRERRPRPVGLQSIWPVLVVCKQLFRLHLQCLGLGEFDALLQEFKMDYNQTHFVRNREYKEAASQIQ</sequence>
<evidence type="ECO:0000313" key="2">
    <source>
        <dbReference type="Proteomes" id="UP001605036"/>
    </source>
</evidence>
<protein>
    <submittedName>
        <fullName evidence="1">Uncharacterized protein</fullName>
    </submittedName>
</protein>
<dbReference type="Proteomes" id="UP001605036">
    <property type="component" value="Unassembled WGS sequence"/>
</dbReference>
<proteinExistence type="predicted"/>
<dbReference type="EMBL" id="JBHFFA010000001">
    <property type="protein sequence ID" value="KAL2654157.1"/>
    <property type="molecule type" value="Genomic_DNA"/>
</dbReference>
<dbReference type="AlphaFoldDB" id="A0ABD1ZSK3"/>
<accession>A0ABD1ZSK3</accession>
<reference evidence="1 2" key="1">
    <citation type="submission" date="2024-09" db="EMBL/GenBank/DDBJ databases">
        <title>Chromosome-scale assembly of Riccia fluitans.</title>
        <authorList>
            <person name="Paukszto L."/>
            <person name="Sawicki J."/>
            <person name="Karawczyk K."/>
            <person name="Piernik-Szablinska J."/>
            <person name="Szczecinska M."/>
            <person name="Mazdziarz M."/>
        </authorList>
    </citation>
    <scope>NUCLEOTIDE SEQUENCE [LARGE SCALE GENOMIC DNA]</scope>
    <source>
        <strain evidence="1">Rf_01</strain>
        <tissue evidence="1">Aerial parts of the thallus</tissue>
    </source>
</reference>
<gene>
    <name evidence="1" type="ORF">R1flu_022285</name>
</gene>
<evidence type="ECO:0000313" key="1">
    <source>
        <dbReference type="EMBL" id="KAL2654157.1"/>
    </source>
</evidence>
<comment type="caution">
    <text evidence="1">The sequence shown here is derived from an EMBL/GenBank/DDBJ whole genome shotgun (WGS) entry which is preliminary data.</text>
</comment>